<dbReference type="InterPro" id="IPR036873">
    <property type="entry name" value="Rhodanese-like_dom_sf"/>
</dbReference>
<dbReference type="eggNOG" id="COG0607">
    <property type="taxonomic scope" value="Bacteria"/>
</dbReference>
<sequence length="108" mass="12408">MSENKNELKKININEIDKLIGNIDIIDIRDEDEIALFGTIDTAKHIPMNKILECPEIFISKDKTYYILCHSGNRSGRVCAELNPLGYDLINIEGGFARYRGENRIDMY</sequence>
<dbReference type="RefSeq" id="WP_002596776.1">
    <property type="nucleotide sequence ID" value="NZ_KB850956.1"/>
</dbReference>
<dbReference type="EMBL" id="AGYT01000007">
    <property type="protein sequence ID" value="ENZ03086.1"/>
    <property type="molecule type" value="Genomic_DNA"/>
</dbReference>
<keyword evidence="3" id="KW-1185">Reference proteome</keyword>
<dbReference type="Proteomes" id="UP000013097">
    <property type="component" value="Unassembled WGS sequence"/>
</dbReference>
<dbReference type="InterPro" id="IPR050229">
    <property type="entry name" value="GlpE_sulfurtransferase"/>
</dbReference>
<dbReference type="InterPro" id="IPR001763">
    <property type="entry name" value="Rhodanese-like_dom"/>
</dbReference>
<name>N9WJ20_9CLOT</name>
<dbReference type="SMART" id="SM00450">
    <property type="entry name" value="RHOD"/>
    <property type="match status" value="1"/>
</dbReference>
<evidence type="ECO:0000259" key="1">
    <source>
        <dbReference type="PROSITE" id="PS50206"/>
    </source>
</evidence>
<dbReference type="Pfam" id="PF00581">
    <property type="entry name" value="Rhodanese"/>
    <property type="match status" value="1"/>
</dbReference>
<organism evidence="2 3">
    <name type="scientific">Clostridium thermobutyricum</name>
    <dbReference type="NCBI Taxonomy" id="29372"/>
    <lineage>
        <taxon>Bacteria</taxon>
        <taxon>Bacillati</taxon>
        <taxon>Bacillota</taxon>
        <taxon>Clostridia</taxon>
        <taxon>Eubacteriales</taxon>
        <taxon>Clostridiaceae</taxon>
        <taxon>Clostridium</taxon>
    </lineage>
</organism>
<dbReference type="PANTHER" id="PTHR43031">
    <property type="entry name" value="FAD-DEPENDENT OXIDOREDUCTASE"/>
    <property type="match status" value="1"/>
</dbReference>
<gene>
    <name evidence="2" type="ORF">HMPREF1092_00272</name>
</gene>
<feature type="domain" description="Rhodanese" evidence="1">
    <location>
        <begin position="19"/>
        <end position="108"/>
    </location>
</feature>
<proteinExistence type="predicted"/>
<accession>N9WJ20</accession>
<dbReference type="PROSITE" id="PS50206">
    <property type="entry name" value="RHODANESE_3"/>
    <property type="match status" value="1"/>
</dbReference>
<dbReference type="PATRIC" id="fig|999411.4.peg.255"/>
<dbReference type="PANTHER" id="PTHR43031:SF17">
    <property type="entry name" value="SULFURTRANSFERASE YTWF-RELATED"/>
    <property type="match status" value="1"/>
</dbReference>
<protein>
    <recommendedName>
        <fullName evidence="1">Rhodanese domain-containing protein</fullName>
    </recommendedName>
</protein>
<evidence type="ECO:0000313" key="3">
    <source>
        <dbReference type="Proteomes" id="UP000013097"/>
    </source>
</evidence>
<reference evidence="2 3" key="1">
    <citation type="submission" date="2013-01" db="EMBL/GenBank/DDBJ databases">
        <title>The Genome Sequence of Clostridium colicanis 209318.</title>
        <authorList>
            <consortium name="The Broad Institute Genome Sequencing Platform"/>
            <person name="Earl A."/>
            <person name="Ward D."/>
            <person name="Feldgarden M."/>
            <person name="Gevers D."/>
            <person name="Courvalin P."/>
            <person name="Lambert T."/>
            <person name="Walker B."/>
            <person name="Young S.K."/>
            <person name="Zeng Q."/>
            <person name="Gargeya S."/>
            <person name="Fitzgerald M."/>
            <person name="Haas B."/>
            <person name="Abouelleil A."/>
            <person name="Alvarado L."/>
            <person name="Arachchi H.M."/>
            <person name="Berlin A.M."/>
            <person name="Chapman S.B."/>
            <person name="Dewar J."/>
            <person name="Goldberg J."/>
            <person name="Griggs A."/>
            <person name="Gujja S."/>
            <person name="Hansen M."/>
            <person name="Howarth C."/>
            <person name="Imamovic A."/>
            <person name="Larimer J."/>
            <person name="McCowan C."/>
            <person name="Murphy C."/>
            <person name="Neiman D."/>
            <person name="Pearson M."/>
            <person name="Priest M."/>
            <person name="Roberts A."/>
            <person name="Saif S."/>
            <person name="Shea T."/>
            <person name="Sisk P."/>
            <person name="Sykes S."/>
            <person name="Wortman J."/>
            <person name="Nusbaum C."/>
            <person name="Birren B."/>
        </authorList>
    </citation>
    <scope>NUCLEOTIDE SEQUENCE [LARGE SCALE GENOMIC DNA]</scope>
    <source>
        <strain evidence="2 3">209318</strain>
    </source>
</reference>
<comment type="caution">
    <text evidence="2">The sequence shown here is derived from an EMBL/GenBank/DDBJ whole genome shotgun (WGS) entry which is preliminary data.</text>
</comment>
<dbReference type="SUPFAM" id="SSF52821">
    <property type="entry name" value="Rhodanese/Cell cycle control phosphatase"/>
    <property type="match status" value="1"/>
</dbReference>
<dbReference type="CDD" id="cd00158">
    <property type="entry name" value="RHOD"/>
    <property type="match status" value="1"/>
</dbReference>
<evidence type="ECO:0000313" key="2">
    <source>
        <dbReference type="EMBL" id="ENZ03086.1"/>
    </source>
</evidence>
<dbReference type="HOGENOM" id="CLU_089574_13_2_9"/>
<dbReference type="AlphaFoldDB" id="N9WJ20"/>
<dbReference type="Gene3D" id="3.40.250.10">
    <property type="entry name" value="Rhodanese-like domain"/>
    <property type="match status" value="1"/>
</dbReference>